<feature type="coiled-coil region" evidence="1">
    <location>
        <begin position="45"/>
        <end position="82"/>
    </location>
</feature>
<name>A0A4W5RZ67_9TELE</name>
<keyword evidence="1" id="KW-0175">Coiled coil</keyword>
<evidence type="ECO:0000313" key="3">
    <source>
        <dbReference type="Ensembl" id="ENSHHUP00000091783.1"/>
    </source>
</evidence>
<organism evidence="3 4">
    <name type="scientific">Hucho hucho</name>
    <name type="common">huchen</name>
    <dbReference type="NCBI Taxonomy" id="62062"/>
    <lineage>
        <taxon>Eukaryota</taxon>
        <taxon>Metazoa</taxon>
        <taxon>Chordata</taxon>
        <taxon>Craniata</taxon>
        <taxon>Vertebrata</taxon>
        <taxon>Euteleostomi</taxon>
        <taxon>Actinopterygii</taxon>
        <taxon>Neopterygii</taxon>
        <taxon>Teleostei</taxon>
        <taxon>Protacanthopterygii</taxon>
        <taxon>Salmoniformes</taxon>
        <taxon>Salmonidae</taxon>
        <taxon>Salmoninae</taxon>
        <taxon>Hucho</taxon>
    </lineage>
</organism>
<evidence type="ECO:0000256" key="2">
    <source>
        <dbReference type="SAM" id="MobiDB-lite"/>
    </source>
</evidence>
<dbReference type="PANTHER" id="PTHR21468:SF1">
    <property type="entry name" value="COILED-COIL DOMAIN-CONTAINING PROTEIN 83"/>
    <property type="match status" value="1"/>
</dbReference>
<dbReference type="STRING" id="62062.ENSHHUP00000091783"/>
<proteinExistence type="predicted"/>
<protein>
    <submittedName>
        <fullName evidence="3">Coiled-coil domain containing 83</fullName>
    </submittedName>
</protein>
<feature type="region of interest" description="Disordered" evidence="2">
    <location>
        <begin position="391"/>
        <end position="410"/>
    </location>
</feature>
<dbReference type="PANTHER" id="PTHR21468">
    <property type="entry name" value="HSD9"/>
    <property type="match status" value="1"/>
</dbReference>
<keyword evidence="4" id="KW-1185">Reference proteome</keyword>
<feature type="coiled-coil region" evidence="1">
    <location>
        <begin position="120"/>
        <end position="179"/>
    </location>
</feature>
<accession>A0A4W5RZ67</accession>
<dbReference type="GeneTree" id="ENSGT00390000013087"/>
<reference evidence="3" key="3">
    <citation type="submission" date="2025-09" db="UniProtKB">
        <authorList>
            <consortium name="Ensembl"/>
        </authorList>
    </citation>
    <scope>IDENTIFICATION</scope>
</reference>
<reference evidence="3" key="2">
    <citation type="submission" date="2025-08" db="UniProtKB">
        <authorList>
            <consortium name="Ensembl"/>
        </authorList>
    </citation>
    <scope>IDENTIFICATION</scope>
</reference>
<sequence>MGWIYGCGVKQTAVLGDFSQPNMGKKKSSDEDKTTLAEAFVNFQLQVKRKEMHECQEQVSQLETKKQRYTELKEQLKEEQLGHIKVLRKQTKEQERKLEQREVVNKEQVEQALQQNLELVCSQEKELAELRVEVSRLEEEVLALQAERHIRQEYKMIGSQEHQQQILHLEAELAQMQRGFQEMADNIQHSLDVTFNEIDKKTVHLIDEKKHLATERAIKHLDKHSRQEIKENEWLKRELAIYTREVSITALAVQQLEEENLEHMSQLFERRLEDLQISRNVFLTQAAGLGPSDSTVQETIMKNGVSSSPIPPLHPETEAWRAQKQAKELERDETSGSCSEAAYRPTEDPLQDLGVLLYGSQTYLQQGDMHLGPLEMKLLTVVGQALPLHPVPAENPGSDGSSSAPGMLQAPEDWPLTARIIHKRFK</sequence>
<dbReference type="Proteomes" id="UP000314982">
    <property type="component" value="Unassembled WGS sequence"/>
</dbReference>
<evidence type="ECO:0000313" key="4">
    <source>
        <dbReference type="Proteomes" id="UP000314982"/>
    </source>
</evidence>
<dbReference type="InterPro" id="IPR026702">
    <property type="entry name" value="CCDC83"/>
</dbReference>
<evidence type="ECO:0000256" key="1">
    <source>
        <dbReference type="SAM" id="Coils"/>
    </source>
</evidence>
<dbReference type="AlphaFoldDB" id="A0A4W5RZ67"/>
<reference evidence="4" key="1">
    <citation type="submission" date="2018-06" db="EMBL/GenBank/DDBJ databases">
        <title>Genome assembly of Danube salmon.</title>
        <authorList>
            <person name="Macqueen D.J."/>
            <person name="Gundappa M.K."/>
        </authorList>
    </citation>
    <scope>NUCLEOTIDE SEQUENCE [LARGE SCALE GENOMIC DNA]</scope>
</reference>
<dbReference type="Ensembl" id="ENSHHUT00000094606.1">
    <property type="protein sequence ID" value="ENSHHUP00000091783.1"/>
    <property type="gene ID" value="ENSHHUG00000052923.1"/>
</dbReference>